<accession>A0ABU9DW61</accession>
<gene>
    <name evidence="2" type="ORF">WMW72_35230</name>
</gene>
<protein>
    <submittedName>
        <fullName evidence="2">RecT family recombinase</fullName>
    </submittedName>
</protein>
<dbReference type="RefSeq" id="WP_341420260.1">
    <property type="nucleotide sequence ID" value="NZ_JBBPCC010000046.1"/>
</dbReference>
<organism evidence="2 3">
    <name type="scientific">Paenibacillus filicis</name>
    <dbReference type="NCBI Taxonomy" id="669464"/>
    <lineage>
        <taxon>Bacteria</taxon>
        <taxon>Bacillati</taxon>
        <taxon>Bacillota</taxon>
        <taxon>Bacilli</taxon>
        <taxon>Bacillales</taxon>
        <taxon>Paenibacillaceae</taxon>
        <taxon>Paenibacillus</taxon>
    </lineage>
</organism>
<dbReference type="InterPro" id="IPR018330">
    <property type="entry name" value="RecT_fam"/>
</dbReference>
<dbReference type="Pfam" id="PF03837">
    <property type="entry name" value="RecT"/>
    <property type="match status" value="1"/>
</dbReference>
<evidence type="ECO:0000313" key="3">
    <source>
        <dbReference type="Proteomes" id="UP001469365"/>
    </source>
</evidence>
<feature type="region of interest" description="Disordered" evidence="1">
    <location>
        <begin position="218"/>
        <end position="243"/>
    </location>
</feature>
<comment type="caution">
    <text evidence="2">The sequence shown here is derived from an EMBL/GenBank/DDBJ whole genome shotgun (WGS) entry which is preliminary data.</text>
</comment>
<evidence type="ECO:0000313" key="2">
    <source>
        <dbReference type="EMBL" id="MEK8133130.1"/>
    </source>
</evidence>
<keyword evidence="3" id="KW-1185">Reference proteome</keyword>
<dbReference type="Proteomes" id="UP001469365">
    <property type="component" value="Unassembled WGS sequence"/>
</dbReference>
<name>A0ABU9DW61_9BACL</name>
<proteinExistence type="predicted"/>
<dbReference type="EMBL" id="JBBPCC010000046">
    <property type="protein sequence ID" value="MEK8133130.1"/>
    <property type="molecule type" value="Genomic_DNA"/>
</dbReference>
<evidence type="ECO:0000256" key="1">
    <source>
        <dbReference type="SAM" id="MobiDB-lite"/>
    </source>
</evidence>
<reference evidence="2 3" key="1">
    <citation type="submission" date="2024-04" db="EMBL/GenBank/DDBJ databases">
        <title>draft genome sequnece of Paenibacillus filicis.</title>
        <authorList>
            <person name="Kim D.-U."/>
        </authorList>
    </citation>
    <scope>NUCLEOTIDE SEQUENCE [LARGE SCALE GENOMIC DNA]</scope>
    <source>
        <strain evidence="2 3">KACC14197</strain>
    </source>
</reference>
<sequence>MTTQHIEICSALDALLEAKHDALGQGFNKVRFIENCKSYLPEVKNIERHSSDLIAATLFKGAVLGLDFLGRECHVIADGKGVQFQTDYKGEKKLAKKYSVRPVLDIYAKNVREGDDFREEIMEGKPSVYFQPLAFNNSPIKGTFAVALFSDGGMVYEALTAEEIELIRKNYGKNIDTWEKSQGEMYKRTALRRLCKSIELDFDTDQSLAFEAGSAVDFSQSPRPVQHSPLNPPESKEEQHEAE</sequence>
<feature type="compositionally biased region" description="Basic and acidic residues" evidence="1">
    <location>
        <begin position="234"/>
        <end position="243"/>
    </location>
</feature>